<organism evidence="2">
    <name type="scientific">Tetraselmis sp. GSL018</name>
    <dbReference type="NCBI Taxonomy" id="582737"/>
    <lineage>
        <taxon>Eukaryota</taxon>
        <taxon>Viridiplantae</taxon>
        <taxon>Chlorophyta</taxon>
        <taxon>core chlorophytes</taxon>
        <taxon>Chlorodendrophyceae</taxon>
        <taxon>Chlorodendrales</taxon>
        <taxon>Chlorodendraceae</taxon>
        <taxon>Tetraselmis</taxon>
    </lineage>
</organism>
<evidence type="ECO:0000313" key="2">
    <source>
        <dbReference type="EMBL" id="JAC59488.1"/>
    </source>
</evidence>
<name>A0A061QIB6_9CHLO</name>
<gene>
    <name evidence="2" type="ORF">TSPGSL018_31286</name>
</gene>
<evidence type="ECO:0000256" key="1">
    <source>
        <dbReference type="SAM" id="MobiDB-lite"/>
    </source>
</evidence>
<dbReference type="EMBL" id="GBEZ01027877">
    <property type="protein sequence ID" value="JAC59488.1"/>
    <property type="molecule type" value="Transcribed_RNA"/>
</dbReference>
<feature type="compositionally biased region" description="Basic and acidic residues" evidence="1">
    <location>
        <begin position="174"/>
        <end position="183"/>
    </location>
</feature>
<feature type="region of interest" description="Disordered" evidence="1">
    <location>
        <begin position="157"/>
        <end position="183"/>
    </location>
</feature>
<protein>
    <submittedName>
        <fullName evidence="2">Uncharacterized protein</fullName>
    </submittedName>
</protein>
<feature type="non-terminal residue" evidence="2">
    <location>
        <position position="183"/>
    </location>
</feature>
<dbReference type="AlphaFoldDB" id="A0A061QIB6"/>
<proteinExistence type="predicted"/>
<reference evidence="2" key="1">
    <citation type="submission" date="2014-05" db="EMBL/GenBank/DDBJ databases">
        <title>The transcriptome of the halophilic microalga Tetraselmis sp. GSL018 isolated from the Great Salt Lake, Utah.</title>
        <authorList>
            <person name="Jinkerson R.E."/>
            <person name="D'Adamo S."/>
            <person name="Posewitz M.C."/>
        </authorList>
    </citation>
    <scope>NUCLEOTIDE SEQUENCE</scope>
    <source>
        <strain evidence="2">GSL018</strain>
    </source>
</reference>
<feature type="region of interest" description="Disordered" evidence="1">
    <location>
        <begin position="87"/>
        <end position="131"/>
    </location>
</feature>
<feature type="compositionally biased region" description="Basic and acidic residues" evidence="1">
    <location>
        <begin position="96"/>
        <end position="106"/>
    </location>
</feature>
<accession>A0A061QIB6</accession>
<sequence>MSLAARCQDDLRKPAAACDLLGCISQLLTCGSPELGRAISRMTDLVHIAARCICYSAAEGSKSCLNLTLDFQYKLLHARQAERSMASCEDDASQAEEVHDTDRDGNDTADGIGDGMAAPAPEDGIPWAASSKDARASELAKRYYELHAGLAKMRLSEVASGEKPNGDLQLLAERLGREELEAE</sequence>